<protein>
    <submittedName>
        <fullName evidence="1">Uncharacterized protein</fullName>
    </submittedName>
</protein>
<proteinExistence type="predicted"/>
<organism evidence="1">
    <name type="scientific">Arundo donax</name>
    <name type="common">Giant reed</name>
    <name type="synonym">Donax arundinaceus</name>
    <dbReference type="NCBI Taxonomy" id="35708"/>
    <lineage>
        <taxon>Eukaryota</taxon>
        <taxon>Viridiplantae</taxon>
        <taxon>Streptophyta</taxon>
        <taxon>Embryophyta</taxon>
        <taxon>Tracheophyta</taxon>
        <taxon>Spermatophyta</taxon>
        <taxon>Magnoliopsida</taxon>
        <taxon>Liliopsida</taxon>
        <taxon>Poales</taxon>
        <taxon>Poaceae</taxon>
        <taxon>PACMAD clade</taxon>
        <taxon>Arundinoideae</taxon>
        <taxon>Arundineae</taxon>
        <taxon>Arundo</taxon>
    </lineage>
</organism>
<evidence type="ECO:0000313" key="1">
    <source>
        <dbReference type="EMBL" id="JAE01456.1"/>
    </source>
</evidence>
<reference evidence="1" key="1">
    <citation type="submission" date="2014-09" db="EMBL/GenBank/DDBJ databases">
        <authorList>
            <person name="Magalhaes I.L.F."/>
            <person name="Oliveira U."/>
            <person name="Santos F.R."/>
            <person name="Vidigal T.H.D.A."/>
            <person name="Brescovit A.D."/>
            <person name="Santos A.J."/>
        </authorList>
    </citation>
    <scope>NUCLEOTIDE SEQUENCE</scope>
    <source>
        <tissue evidence="1">Shoot tissue taken approximately 20 cm above the soil surface</tissue>
    </source>
</reference>
<sequence>MIIIWKGSTRTGRRSYIPT</sequence>
<dbReference type="AlphaFoldDB" id="A0A0A9EU81"/>
<dbReference type="EMBL" id="GBRH01196440">
    <property type="protein sequence ID" value="JAE01456.1"/>
    <property type="molecule type" value="Transcribed_RNA"/>
</dbReference>
<accession>A0A0A9EU81</accession>
<name>A0A0A9EU81_ARUDO</name>
<reference evidence="1" key="2">
    <citation type="journal article" date="2015" name="Data Brief">
        <title>Shoot transcriptome of the giant reed, Arundo donax.</title>
        <authorList>
            <person name="Barrero R.A."/>
            <person name="Guerrero F.D."/>
            <person name="Moolhuijzen P."/>
            <person name="Goolsby J.A."/>
            <person name="Tidwell J."/>
            <person name="Bellgard S.E."/>
            <person name="Bellgard M.I."/>
        </authorList>
    </citation>
    <scope>NUCLEOTIDE SEQUENCE</scope>
    <source>
        <tissue evidence="1">Shoot tissue taken approximately 20 cm above the soil surface</tissue>
    </source>
</reference>